<feature type="chain" id="PRO_5040899343" evidence="2">
    <location>
        <begin position="19"/>
        <end position="324"/>
    </location>
</feature>
<reference evidence="3" key="1">
    <citation type="submission" date="2022-10" db="EMBL/GenBank/DDBJ databases">
        <title>The WGS of Solirubrobacter phytolaccae KCTC 29190.</title>
        <authorList>
            <person name="Jiang Z."/>
        </authorList>
    </citation>
    <scope>NUCLEOTIDE SEQUENCE</scope>
    <source>
        <strain evidence="3">KCTC 29190</strain>
    </source>
</reference>
<organism evidence="3 4">
    <name type="scientific">Solirubrobacter phytolaccae</name>
    <dbReference type="NCBI Taxonomy" id="1404360"/>
    <lineage>
        <taxon>Bacteria</taxon>
        <taxon>Bacillati</taxon>
        <taxon>Actinomycetota</taxon>
        <taxon>Thermoleophilia</taxon>
        <taxon>Solirubrobacterales</taxon>
        <taxon>Solirubrobacteraceae</taxon>
        <taxon>Solirubrobacter</taxon>
    </lineage>
</organism>
<dbReference type="Pfam" id="PF03401">
    <property type="entry name" value="TctC"/>
    <property type="match status" value="1"/>
</dbReference>
<evidence type="ECO:0000313" key="4">
    <source>
        <dbReference type="Proteomes" id="UP001147653"/>
    </source>
</evidence>
<dbReference type="InterPro" id="IPR005064">
    <property type="entry name" value="BUG"/>
</dbReference>
<dbReference type="PIRSF" id="PIRSF017082">
    <property type="entry name" value="YflP"/>
    <property type="match status" value="1"/>
</dbReference>
<gene>
    <name evidence="3" type="ORF">OJ997_30080</name>
</gene>
<dbReference type="EMBL" id="JAPDDP010000080">
    <property type="protein sequence ID" value="MDA0184589.1"/>
    <property type="molecule type" value="Genomic_DNA"/>
</dbReference>
<dbReference type="CDD" id="cd07012">
    <property type="entry name" value="PBP2_Bug_TTT"/>
    <property type="match status" value="1"/>
</dbReference>
<comment type="caution">
    <text evidence="3">The sequence shown here is derived from an EMBL/GenBank/DDBJ whole genome shotgun (WGS) entry which is preliminary data.</text>
</comment>
<dbReference type="AlphaFoldDB" id="A0A9X3NED7"/>
<dbReference type="Proteomes" id="UP001147653">
    <property type="component" value="Unassembled WGS sequence"/>
</dbReference>
<keyword evidence="2" id="KW-0732">Signal</keyword>
<dbReference type="PANTHER" id="PTHR42928:SF3">
    <property type="entry name" value="UPF0065 PROTEIN YFLP"/>
    <property type="match status" value="1"/>
</dbReference>
<evidence type="ECO:0000313" key="3">
    <source>
        <dbReference type="EMBL" id="MDA0184589.1"/>
    </source>
</evidence>
<proteinExistence type="inferred from homology"/>
<dbReference type="InterPro" id="IPR042100">
    <property type="entry name" value="Bug_dom1"/>
</dbReference>
<comment type="similarity">
    <text evidence="1">Belongs to the UPF0065 (bug) family.</text>
</comment>
<evidence type="ECO:0000256" key="2">
    <source>
        <dbReference type="SAM" id="SignalP"/>
    </source>
</evidence>
<dbReference type="PANTHER" id="PTHR42928">
    <property type="entry name" value="TRICARBOXYLATE-BINDING PROTEIN"/>
    <property type="match status" value="1"/>
</dbReference>
<accession>A0A9X3NED7</accession>
<evidence type="ECO:0000256" key="1">
    <source>
        <dbReference type="ARBA" id="ARBA00006987"/>
    </source>
</evidence>
<keyword evidence="4" id="KW-1185">Reference proteome</keyword>
<feature type="signal peptide" evidence="2">
    <location>
        <begin position="1"/>
        <end position="18"/>
    </location>
</feature>
<dbReference type="Gene3D" id="3.40.190.150">
    <property type="entry name" value="Bordetella uptake gene, domain 1"/>
    <property type="match status" value="1"/>
</dbReference>
<name>A0A9X3NED7_9ACTN</name>
<sequence>MLAVLALVAIIAPGGASGGDDTSQPYPTRSLSIMAPAAPGGGWDSTARAFQQASQDAGLDKGSEVFNVEGAGGTLGLSELVSKSTGDPYELMMTGLVMLGAIETNGSDVPITRTTPIATMITETEGIVVPADSKYRSLKELADDLKADPGSVRVAGGSAGSTDQLLLGELARVLGADPRKTKYVAHSGGGEANAAILSGSVDAGISGLSEFVDQIEAGKMRLLAVSSPVDVEVDGKQPPTIKDEGIDLELTNWRMMVAPPGLDDAERERITGYVTKVLDSPAWQEQVKRYDWQPFVKTGRELDDFVASEQARVKEIVADLGIGK</sequence>
<dbReference type="SUPFAM" id="SSF53850">
    <property type="entry name" value="Periplasmic binding protein-like II"/>
    <property type="match status" value="1"/>
</dbReference>
<dbReference type="Gene3D" id="3.40.190.10">
    <property type="entry name" value="Periplasmic binding protein-like II"/>
    <property type="match status" value="1"/>
</dbReference>
<protein>
    <submittedName>
        <fullName evidence="3">Tripartite tricarboxylate transporter substrate-binding protein</fullName>
    </submittedName>
</protein>